<dbReference type="PANTHER" id="PTHR11017:SF544">
    <property type="entry name" value="ADP-RIBOSYL CYCLASE_CYCLIC ADP-RIBOSE HYDROLASE"/>
    <property type="match status" value="1"/>
</dbReference>
<organism evidence="5 6">
    <name type="scientific">Lactuca saligna</name>
    <name type="common">Willowleaf lettuce</name>
    <dbReference type="NCBI Taxonomy" id="75948"/>
    <lineage>
        <taxon>Eukaryota</taxon>
        <taxon>Viridiplantae</taxon>
        <taxon>Streptophyta</taxon>
        <taxon>Embryophyta</taxon>
        <taxon>Tracheophyta</taxon>
        <taxon>Spermatophyta</taxon>
        <taxon>Magnoliopsida</taxon>
        <taxon>eudicotyledons</taxon>
        <taxon>Gunneridae</taxon>
        <taxon>Pentapetalae</taxon>
        <taxon>asterids</taxon>
        <taxon>campanulids</taxon>
        <taxon>Asterales</taxon>
        <taxon>Asteraceae</taxon>
        <taxon>Cichorioideae</taxon>
        <taxon>Cichorieae</taxon>
        <taxon>Lactucinae</taxon>
        <taxon>Lactuca</taxon>
    </lineage>
</organism>
<dbReference type="InterPro" id="IPR032675">
    <property type="entry name" value="LRR_dom_sf"/>
</dbReference>
<dbReference type="SUPFAM" id="SSF52540">
    <property type="entry name" value="P-loop containing nucleoside triphosphate hydrolases"/>
    <property type="match status" value="1"/>
</dbReference>
<dbReference type="AlphaFoldDB" id="A0AA36E260"/>
<evidence type="ECO:0000313" key="5">
    <source>
        <dbReference type="EMBL" id="CAI9279220.1"/>
    </source>
</evidence>
<sequence length="447" mass="51773">MLSERLCHKKVLVVLDNVDHISQLEALARATNWFKLGSRIIITTRDEQLLKAHGVDLIHNVNLLTNAEDITLFNRYAFGTVLLFKGYENLSLEVKDELEWRDALKRLKRIPLKETLEKLELSYIALEDDYKEIFLDVACGLKDMFKEDAIRIFESCGFHARIGLRVLEEKSLITSSSMFLHMHDHLQEMGRNIVRRLHPDYPRRHSRLFIHEGIEDVLANNLGTEATKSIIISEELRPEIIMRGLGKMKELSDMCYGSEYCWITVDWKFNQVSQYFPKALRYLCWRAYPYNYLPKTFQANNLVVLDMSLSGIVELWKGEQKVLNKLRILDLGFTKLRTLDLGMAPNLERSLSFIKLLESVEVLDLNDLSLWEFPDLIVDLRELKFSKNNIEELPSSIGSLDLSSCRDLKSLPVSLCSLQHLRHLNLKECAIEELPEELGNATNYSNV</sequence>
<dbReference type="Proteomes" id="UP001177003">
    <property type="component" value="Chromosome 4"/>
</dbReference>
<dbReference type="SMART" id="SM00369">
    <property type="entry name" value="LRR_TYP"/>
    <property type="match status" value="3"/>
</dbReference>
<dbReference type="InterPro" id="IPR003591">
    <property type="entry name" value="Leu-rich_rpt_typical-subtyp"/>
</dbReference>
<evidence type="ECO:0000256" key="1">
    <source>
        <dbReference type="ARBA" id="ARBA00022614"/>
    </source>
</evidence>
<keyword evidence="2" id="KW-0677">Repeat</keyword>
<dbReference type="SUPFAM" id="SSF46785">
    <property type="entry name" value="Winged helix' DNA-binding domain"/>
    <property type="match status" value="1"/>
</dbReference>
<dbReference type="GO" id="GO:0006952">
    <property type="term" value="P:defense response"/>
    <property type="evidence" value="ECO:0007669"/>
    <property type="project" value="InterPro"/>
</dbReference>
<dbReference type="Gene3D" id="3.80.10.10">
    <property type="entry name" value="Ribonuclease Inhibitor"/>
    <property type="match status" value="1"/>
</dbReference>
<dbReference type="InterPro" id="IPR036390">
    <property type="entry name" value="WH_DNA-bd_sf"/>
</dbReference>
<feature type="domain" description="Disease resistance protein Roq1-like winged-helix" evidence="4">
    <location>
        <begin position="129"/>
        <end position="196"/>
    </location>
</feature>
<dbReference type="InterPro" id="IPR002182">
    <property type="entry name" value="NB-ARC"/>
</dbReference>
<dbReference type="Pfam" id="PF00931">
    <property type="entry name" value="NB-ARC"/>
    <property type="match status" value="1"/>
</dbReference>
<gene>
    <name evidence="5" type="ORF">LSALG_LOCUS19032</name>
</gene>
<protein>
    <recommendedName>
        <fullName evidence="7">NB-ARC domain-containing protein</fullName>
    </recommendedName>
</protein>
<dbReference type="InterPro" id="IPR044974">
    <property type="entry name" value="Disease_R_plants"/>
</dbReference>
<feature type="domain" description="NB-ARC" evidence="3">
    <location>
        <begin position="2"/>
        <end position="78"/>
    </location>
</feature>
<reference evidence="5" key="1">
    <citation type="submission" date="2023-04" db="EMBL/GenBank/DDBJ databases">
        <authorList>
            <person name="Vijverberg K."/>
            <person name="Xiong W."/>
            <person name="Schranz E."/>
        </authorList>
    </citation>
    <scope>NUCLEOTIDE SEQUENCE</scope>
</reference>
<dbReference type="EMBL" id="OX465080">
    <property type="protein sequence ID" value="CAI9279220.1"/>
    <property type="molecule type" value="Genomic_DNA"/>
</dbReference>
<evidence type="ECO:0000256" key="2">
    <source>
        <dbReference type="ARBA" id="ARBA00022737"/>
    </source>
</evidence>
<proteinExistence type="predicted"/>
<dbReference type="GO" id="GO:0043531">
    <property type="term" value="F:ADP binding"/>
    <property type="evidence" value="ECO:0007669"/>
    <property type="project" value="InterPro"/>
</dbReference>
<name>A0AA36E260_LACSI</name>
<dbReference type="Pfam" id="PF23282">
    <property type="entry name" value="WHD_ROQ1"/>
    <property type="match status" value="1"/>
</dbReference>
<evidence type="ECO:0008006" key="7">
    <source>
        <dbReference type="Google" id="ProtNLM"/>
    </source>
</evidence>
<accession>A0AA36E260</accession>
<dbReference type="SUPFAM" id="SSF52058">
    <property type="entry name" value="L domain-like"/>
    <property type="match status" value="1"/>
</dbReference>
<dbReference type="InterPro" id="IPR058192">
    <property type="entry name" value="WHD_ROQ1-like"/>
</dbReference>
<dbReference type="InterPro" id="IPR027417">
    <property type="entry name" value="P-loop_NTPase"/>
</dbReference>
<dbReference type="Gene3D" id="3.40.50.300">
    <property type="entry name" value="P-loop containing nucleotide triphosphate hydrolases"/>
    <property type="match status" value="1"/>
</dbReference>
<keyword evidence="1" id="KW-0433">Leucine-rich repeat</keyword>
<keyword evidence="6" id="KW-1185">Reference proteome</keyword>
<evidence type="ECO:0000259" key="3">
    <source>
        <dbReference type="Pfam" id="PF00931"/>
    </source>
</evidence>
<evidence type="ECO:0000313" key="6">
    <source>
        <dbReference type="Proteomes" id="UP001177003"/>
    </source>
</evidence>
<dbReference type="PANTHER" id="PTHR11017">
    <property type="entry name" value="LEUCINE-RICH REPEAT-CONTAINING PROTEIN"/>
    <property type="match status" value="1"/>
</dbReference>
<evidence type="ECO:0000259" key="4">
    <source>
        <dbReference type="Pfam" id="PF23282"/>
    </source>
</evidence>